<keyword evidence="1" id="KW-1133">Transmembrane helix</keyword>
<reference evidence="2" key="1">
    <citation type="journal article" date="2020" name="Stud. Mycol.">
        <title>101 Dothideomycetes genomes: a test case for predicting lifestyles and emergence of pathogens.</title>
        <authorList>
            <person name="Haridas S."/>
            <person name="Albert R."/>
            <person name="Binder M."/>
            <person name="Bloem J."/>
            <person name="Labutti K."/>
            <person name="Salamov A."/>
            <person name="Andreopoulos B."/>
            <person name="Baker S."/>
            <person name="Barry K."/>
            <person name="Bills G."/>
            <person name="Bluhm B."/>
            <person name="Cannon C."/>
            <person name="Castanera R."/>
            <person name="Culley D."/>
            <person name="Daum C."/>
            <person name="Ezra D."/>
            <person name="Gonzalez J."/>
            <person name="Henrissat B."/>
            <person name="Kuo A."/>
            <person name="Liang C."/>
            <person name="Lipzen A."/>
            <person name="Lutzoni F."/>
            <person name="Magnuson J."/>
            <person name="Mondo S."/>
            <person name="Nolan M."/>
            <person name="Ohm R."/>
            <person name="Pangilinan J."/>
            <person name="Park H.-J."/>
            <person name="Ramirez L."/>
            <person name="Alfaro M."/>
            <person name="Sun H."/>
            <person name="Tritt A."/>
            <person name="Yoshinaga Y."/>
            <person name="Zwiers L.-H."/>
            <person name="Turgeon B."/>
            <person name="Goodwin S."/>
            <person name="Spatafora J."/>
            <person name="Crous P."/>
            <person name="Grigoriev I."/>
        </authorList>
    </citation>
    <scope>NUCLEOTIDE SEQUENCE</scope>
    <source>
        <strain evidence="2">CBS 269.34</strain>
    </source>
</reference>
<dbReference type="Proteomes" id="UP000799750">
    <property type="component" value="Unassembled WGS sequence"/>
</dbReference>
<dbReference type="AlphaFoldDB" id="A0A6A6R5T2"/>
<evidence type="ECO:0000256" key="1">
    <source>
        <dbReference type="SAM" id="Phobius"/>
    </source>
</evidence>
<keyword evidence="1" id="KW-0812">Transmembrane</keyword>
<feature type="transmembrane region" description="Helical" evidence="1">
    <location>
        <begin position="42"/>
        <end position="59"/>
    </location>
</feature>
<protein>
    <submittedName>
        <fullName evidence="2">Uncharacterized protein</fullName>
    </submittedName>
</protein>
<organism evidence="2 3">
    <name type="scientific">Lophium mytilinum</name>
    <dbReference type="NCBI Taxonomy" id="390894"/>
    <lineage>
        <taxon>Eukaryota</taxon>
        <taxon>Fungi</taxon>
        <taxon>Dikarya</taxon>
        <taxon>Ascomycota</taxon>
        <taxon>Pezizomycotina</taxon>
        <taxon>Dothideomycetes</taxon>
        <taxon>Pleosporomycetidae</taxon>
        <taxon>Mytilinidiales</taxon>
        <taxon>Mytilinidiaceae</taxon>
        <taxon>Lophium</taxon>
    </lineage>
</organism>
<keyword evidence="1" id="KW-0472">Membrane</keyword>
<dbReference type="EMBL" id="MU004183">
    <property type="protein sequence ID" value="KAF2500108.1"/>
    <property type="molecule type" value="Genomic_DNA"/>
</dbReference>
<name>A0A6A6R5T2_9PEZI</name>
<sequence>MCSCNLVFGNAGVKDNCGSACGSKLLMCNACPDDMSMSNTRGFSVIFIILSLLNMTLVVRQPLAALRLGRTLLALVVEVVARVCKVWLQDALVTRCRHRGEHRSYQGVLCCNCHSRSPLGIVVVR</sequence>
<evidence type="ECO:0000313" key="2">
    <source>
        <dbReference type="EMBL" id="KAF2500108.1"/>
    </source>
</evidence>
<accession>A0A6A6R5T2</accession>
<gene>
    <name evidence="2" type="ORF">BU16DRAFT_236287</name>
</gene>
<keyword evidence="3" id="KW-1185">Reference proteome</keyword>
<evidence type="ECO:0000313" key="3">
    <source>
        <dbReference type="Proteomes" id="UP000799750"/>
    </source>
</evidence>
<proteinExistence type="predicted"/>